<dbReference type="InterPro" id="IPR012170">
    <property type="entry name" value="TFIIH_SSL1/p44"/>
</dbReference>
<reference evidence="3" key="1">
    <citation type="submission" date="2022-11" db="UniProtKB">
        <authorList>
            <consortium name="WormBaseParasite"/>
        </authorList>
    </citation>
    <scope>IDENTIFICATION</scope>
</reference>
<accession>A0A914R1Q2</accession>
<evidence type="ECO:0000259" key="1">
    <source>
        <dbReference type="SMART" id="SM01047"/>
    </source>
</evidence>
<dbReference type="PANTHER" id="PTHR12695:SF2">
    <property type="entry name" value="GENERAL TRANSCRIPTION FACTOR IIH SUBUNIT 2-RELATED"/>
    <property type="match status" value="1"/>
</dbReference>
<dbReference type="InterPro" id="IPR004595">
    <property type="entry name" value="TFIIH_C1-like_dom"/>
</dbReference>
<evidence type="ECO:0000313" key="3">
    <source>
        <dbReference type="WBParaSite" id="PEQ_0000037701-mRNA-1"/>
    </source>
</evidence>
<dbReference type="GO" id="GO:0006289">
    <property type="term" value="P:nucleotide-excision repair"/>
    <property type="evidence" value="ECO:0007669"/>
    <property type="project" value="InterPro"/>
</dbReference>
<dbReference type="WBParaSite" id="PEQ_0000037701-mRNA-1">
    <property type="protein sequence ID" value="PEQ_0000037701-mRNA-1"/>
    <property type="gene ID" value="PEQ_0000037701"/>
</dbReference>
<dbReference type="AlphaFoldDB" id="A0A914R1Q2"/>
<sequence>MGGGSWFYLGTYSINLRIHKEIQSVIAVKRPSQSSVCEQFSCSHQSENRPPGGRGFLCPQCGARYCSLPVECRVCKLMLISAPQLARSFHHLLPLPAFKEVDTTSGICFGCAKPLEQKSFACKSCDANYCIDCDLLLHESLQLCPSCPSTMR</sequence>
<dbReference type="NCBIfam" id="TIGR00622">
    <property type="entry name" value="ssl1"/>
    <property type="match status" value="1"/>
</dbReference>
<dbReference type="InterPro" id="IPR046349">
    <property type="entry name" value="C1-like_sf"/>
</dbReference>
<dbReference type="Gene3D" id="3.30.40.10">
    <property type="entry name" value="Zinc/RING finger domain, C3HC4 (zinc finger)"/>
    <property type="match status" value="1"/>
</dbReference>
<name>A0A914R1Q2_PAREQ</name>
<dbReference type="GO" id="GO:0006357">
    <property type="term" value="P:regulation of transcription by RNA polymerase II"/>
    <property type="evidence" value="ECO:0007669"/>
    <property type="project" value="TreeGrafter"/>
</dbReference>
<dbReference type="SUPFAM" id="SSF57889">
    <property type="entry name" value="Cysteine-rich domain"/>
    <property type="match status" value="1"/>
</dbReference>
<dbReference type="InterPro" id="IPR013083">
    <property type="entry name" value="Znf_RING/FYVE/PHD"/>
</dbReference>
<dbReference type="Proteomes" id="UP000887564">
    <property type="component" value="Unplaced"/>
</dbReference>
<dbReference type="GO" id="GO:0008270">
    <property type="term" value="F:zinc ion binding"/>
    <property type="evidence" value="ECO:0007669"/>
    <property type="project" value="InterPro"/>
</dbReference>
<dbReference type="SMART" id="SM01047">
    <property type="entry name" value="C1_4"/>
    <property type="match status" value="1"/>
</dbReference>
<keyword evidence="2" id="KW-1185">Reference proteome</keyword>
<evidence type="ECO:0000313" key="2">
    <source>
        <dbReference type="Proteomes" id="UP000887564"/>
    </source>
</evidence>
<feature type="domain" description="TFIIH C1-like" evidence="1">
    <location>
        <begin position="107"/>
        <end position="149"/>
    </location>
</feature>
<dbReference type="GO" id="GO:0000439">
    <property type="term" value="C:transcription factor TFIIH core complex"/>
    <property type="evidence" value="ECO:0007669"/>
    <property type="project" value="InterPro"/>
</dbReference>
<dbReference type="GO" id="GO:0005675">
    <property type="term" value="C:transcription factor TFIIH holo complex"/>
    <property type="evidence" value="ECO:0007669"/>
    <property type="project" value="TreeGrafter"/>
</dbReference>
<proteinExistence type="predicted"/>
<dbReference type="PANTHER" id="PTHR12695">
    <property type="entry name" value="GENERAL TRANSCRIPTION FACTOR IIH SUBUNIT 2"/>
    <property type="match status" value="1"/>
</dbReference>
<protein>
    <submittedName>
        <fullName evidence="3">TFIIH C1-like domain-containing protein</fullName>
    </submittedName>
</protein>
<organism evidence="2 3">
    <name type="scientific">Parascaris equorum</name>
    <name type="common">Equine roundworm</name>
    <dbReference type="NCBI Taxonomy" id="6256"/>
    <lineage>
        <taxon>Eukaryota</taxon>
        <taxon>Metazoa</taxon>
        <taxon>Ecdysozoa</taxon>
        <taxon>Nematoda</taxon>
        <taxon>Chromadorea</taxon>
        <taxon>Rhabditida</taxon>
        <taxon>Spirurina</taxon>
        <taxon>Ascaridomorpha</taxon>
        <taxon>Ascaridoidea</taxon>
        <taxon>Ascarididae</taxon>
        <taxon>Parascaris</taxon>
    </lineage>
</organism>
<dbReference type="Pfam" id="PF07975">
    <property type="entry name" value="C1_4"/>
    <property type="match status" value="1"/>
</dbReference>
<dbReference type="GO" id="GO:0006351">
    <property type="term" value="P:DNA-templated transcription"/>
    <property type="evidence" value="ECO:0007669"/>
    <property type="project" value="InterPro"/>
</dbReference>